<evidence type="ECO:0000313" key="2">
    <source>
        <dbReference type="EMBL" id="MCE7011505.1"/>
    </source>
</evidence>
<evidence type="ECO:0000313" key="3">
    <source>
        <dbReference type="Proteomes" id="UP001521150"/>
    </source>
</evidence>
<gene>
    <name evidence="2" type="ORF">LWC34_53140</name>
</gene>
<feature type="domain" description="EC042-2821-like Restriction Endonuclease-like" evidence="1">
    <location>
        <begin position="106"/>
        <end position="155"/>
    </location>
</feature>
<dbReference type="EMBL" id="JAJVCN010000005">
    <property type="protein sequence ID" value="MCE7011505.1"/>
    <property type="molecule type" value="Genomic_DNA"/>
</dbReference>
<reference evidence="2 3" key="1">
    <citation type="submission" date="2021-12" db="EMBL/GenBank/DDBJ databases">
        <title>Genome sequence of Kibdelosporangium philippinense ATCC 49844.</title>
        <authorList>
            <person name="Fedorov E.A."/>
            <person name="Omeragic M."/>
            <person name="Shalygina K.F."/>
            <person name="Maclea K.S."/>
        </authorList>
    </citation>
    <scope>NUCLEOTIDE SEQUENCE [LARGE SCALE GENOMIC DNA]</scope>
    <source>
        <strain evidence="2 3">ATCC 49844</strain>
    </source>
</reference>
<sequence>MRAPIDPIKYLRGASSDGSASRGRAVHDFLLQLKRAEEEVAASGADADRLLTLYSVNLQSVKKMSAADIVVGVSGDDDVEAIIIHKRMDPNITHPLRMKDVLAKVKPELGLTSYTFQAVTRLRGLRDDERYCWKDVHMNIVRWSHDVVAVINRMSADEVEEFALKYTRMQAG</sequence>
<dbReference type="Pfam" id="PF18740">
    <property type="entry name" value="EC042_2821"/>
    <property type="match status" value="1"/>
</dbReference>
<comment type="caution">
    <text evidence="2">The sequence shown here is derived from an EMBL/GenBank/DDBJ whole genome shotgun (WGS) entry which is preliminary data.</text>
</comment>
<proteinExistence type="predicted"/>
<name>A0ABS8ZUT9_9PSEU</name>
<organism evidence="2 3">
    <name type="scientific">Kibdelosporangium philippinense</name>
    <dbReference type="NCBI Taxonomy" id="211113"/>
    <lineage>
        <taxon>Bacteria</taxon>
        <taxon>Bacillati</taxon>
        <taxon>Actinomycetota</taxon>
        <taxon>Actinomycetes</taxon>
        <taxon>Pseudonocardiales</taxon>
        <taxon>Pseudonocardiaceae</taxon>
        <taxon>Kibdelosporangium</taxon>
    </lineage>
</organism>
<accession>A0ABS8ZUT9</accession>
<evidence type="ECO:0000259" key="1">
    <source>
        <dbReference type="Pfam" id="PF18740"/>
    </source>
</evidence>
<keyword evidence="3" id="KW-1185">Reference proteome</keyword>
<dbReference type="InterPro" id="IPR049530">
    <property type="entry name" value="EC042_2821"/>
</dbReference>
<protein>
    <recommendedName>
        <fullName evidence="1">EC042-2821-like Restriction Endonuclease-like domain-containing protein</fullName>
    </recommendedName>
</protein>
<dbReference type="Proteomes" id="UP001521150">
    <property type="component" value="Unassembled WGS sequence"/>
</dbReference>